<feature type="active site" description="Charge relay system" evidence="6">
    <location>
        <position position="130"/>
    </location>
</feature>
<keyword evidence="2 6" id="KW-0645">Protease</keyword>
<sequence length="880" mass="86666">MSNENDLSRRAVLQATVGAVGVAGTTGLASASPGELVEVNVGYRGGAGKQVVAGAASSVKRDFAFDAMTMEVPAEALNGLRQRPEIRYVEPNNQMRALAESTPWGIDRVDADLAIENGDTGEGADIAIIDTGIDADHPDLAPHLGDGTAYVSCDGCATAWDDDNGHGTHCAGTAAAVANTEGVVGVAPGATLHAVKVLAADGYGYYSDIAAGIEWTADRGYDVASLSLGGPSGSYTMQDAVQYATERGVTVVGAAGNDGPCSDCVIYPAAYPEVIAVSATNSYDSLAGFSSTGSEVELAAPGRSVYSTLPGGSYGYYSGTSMACPHVAGAAGQLMAAGYSNTETRDRLAGTAEDIGLSTNESGNGLLDVEAALADGTGDTPVAVSTGSASSVAETTATLSGTLDDLGGADSADVAFEYREAGTSGTTTTTATTETATGTVSADVSGLASGTDYEFRITATASDGDTDTGTFSSFTTVTADTSVVVSTDSASSITETTATLTGTVDDLGGADSADVSFEYGPAGGSLSNSVSAGTVSAAGSVSADVSGLSSGTDYEFRVAATASDGDTDTGGVAGFTTDADTSVVVSTDSASSVGENSATLAGSVDDLGGASSADVSFEYGPAGGNLSNSVSAGTVSAAGSVEASVSGLAASTDYEFRITATASDGDTDTGNLASFTTDADPSVAVTTDAESSVGETTATLNATVDTLGGASSADVTFEYGPAGEGLSNSVSGGTVSSTGSVSASVSGLSAGTGYEYRAVADASDGDTDTGGVEAFTTDSQPTESAPTVEGISTSARSNPALARFRVNWTVADADGDLSTVEVTLADRTGVVASDTTSVSGGSASATSKLKTHAKATTFDLTVTVTDRAGNTSSRSTTVSR</sequence>
<evidence type="ECO:0000256" key="5">
    <source>
        <dbReference type="ARBA" id="ARBA00022825"/>
    </source>
</evidence>
<dbReference type="InterPro" id="IPR003961">
    <property type="entry name" value="FN3_dom"/>
</dbReference>
<dbReference type="CDD" id="cd07477">
    <property type="entry name" value="Peptidases_S8_Subtilisin_subset"/>
    <property type="match status" value="1"/>
</dbReference>
<dbReference type="InterPro" id="IPR036852">
    <property type="entry name" value="Peptidase_S8/S53_dom_sf"/>
</dbReference>
<dbReference type="InterPro" id="IPR023828">
    <property type="entry name" value="Peptidase_S8_Ser-AS"/>
</dbReference>
<keyword evidence="5 6" id="KW-0720">Serine protease</keyword>
<feature type="compositionally biased region" description="Polar residues" evidence="8">
    <location>
        <begin position="776"/>
        <end position="790"/>
    </location>
</feature>
<feature type="domain" description="Fibronectin type-III" evidence="9">
    <location>
        <begin position="380"/>
        <end position="482"/>
    </location>
</feature>
<dbReference type="Proteomes" id="UP001596201">
    <property type="component" value="Unassembled WGS sequence"/>
</dbReference>
<reference evidence="10 11" key="1">
    <citation type="journal article" date="2019" name="Int. J. Syst. Evol. Microbiol.">
        <title>The Global Catalogue of Microorganisms (GCM) 10K type strain sequencing project: providing services to taxonomists for standard genome sequencing and annotation.</title>
        <authorList>
            <consortium name="The Broad Institute Genomics Platform"/>
            <consortium name="The Broad Institute Genome Sequencing Center for Infectious Disease"/>
            <person name="Wu L."/>
            <person name="Ma J."/>
        </authorList>
    </citation>
    <scope>NUCLEOTIDE SEQUENCE [LARGE SCALE GENOMIC DNA]</scope>
    <source>
        <strain evidence="10 11">CGMCC 1.12237</strain>
    </source>
</reference>
<feature type="active site" description="Charge relay system" evidence="6">
    <location>
        <position position="166"/>
    </location>
</feature>
<dbReference type="InterPro" id="IPR013783">
    <property type="entry name" value="Ig-like_fold"/>
</dbReference>
<dbReference type="PRINTS" id="PR00723">
    <property type="entry name" value="SUBTILISIN"/>
</dbReference>
<gene>
    <name evidence="10" type="ORF">ACFPJ5_11845</name>
</gene>
<dbReference type="InterPro" id="IPR050131">
    <property type="entry name" value="Peptidase_S8_subtilisin-like"/>
</dbReference>
<evidence type="ECO:0000256" key="1">
    <source>
        <dbReference type="ARBA" id="ARBA00011073"/>
    </source>
</evidence>
<evidence type="ECO:0000256" key="6">
    <source>
        <dbReference type="PROSITE-ProRule" id="PRU01240"/>
    </source>
</evidence>
<dbReference type="GO" id="GO:0004252">
    <property type="term" value="F:serine-type endopeptidase activity"/>
    <property type="evidence" value="ECO:0007669"/>
    <property type="project" value="UniProtKB-UniRule"/>
</dbReference>
<dbReference type="InterPro" id="IPR000209">
    <property type="entry name" value="Peptidase_S8/S53_dom"/>
</dbReference>
<evidence type="ECO:0000313" key="10">
    <source>
        <dbReference type="EMBL" id="MFC5367629.1"/>
    </source>
</evidence>
<dbReference type="AlphaFoldDB" id="A0ABD5RCB4"/>
<dbReference type="PROSITE" id="PS51892">
    <property type="entry name" value="SUBTILASE"/>
    <property type="match status" value="1"/>
</dbReference>
<dbReference type="Gene3D" id="3.30.70.80">
    <property type="entry name" value="Peptidase S8 propeptide/proteinase inhibitor I9"/>
    <property type="match status" value="1"/>
</dbReference>
<dbReference type="Pfam" id="PF00082">
    <property type="entry name" value="Peptidase_S8"/>
    <property type="match status" value="1"/>
</dbReference>
<proteinExistence type="inferred from homology"/>
<dbReference type="InterPro" id="IPR006311">
    <property type="entry name" value="TAT_signal"/>
</dbReference>
<dbReference type="Gene3D" id="2.60.40.10">
    <property type="entry name" value="Immunoglobulins"/>
    <property type="match status" value="2"/>
</dbReference>
<evidence type="ECO:0000313" key="11">
    <source>
        <dbReference type="Proteomes" id="UP001596201"/>
    </source>
</evidence>
<dbReference type="InterPro" id="IPR037045">
    <property type="entry name" value="S8pro/Inhibitor_I9_sf"/>
</dbReference>
<dbReference type="SUPFAM" id="SSF52743">
    <property type="entry name" value="Subtilisin-like"/>
    <property type="match status" value="1"/>
</dbReference>
<evidence type="ECO:0000256" key="4">
    <source>
        <dbReference type="ARBA" id="ARBA00022801"/>
    </source>
</evidence>
<comment type="similarity">
    <text evidence="1 6 7">Belongs to the peptidase S8 family.</text>
</comment>
<feature type="domain" description="Fibronectin type-III" evidence="9">
    <location>
        <begin position="484"/>
        <end position="580"/>
    </location>
</feature>
<dbReference type="EMBL" id="JBHSKX010000002">
    <property type="protein sequence ID" value="MFC5367629.1"/>
    <property type="molecule type" value="Genomic_DNA"/>
</dbReference>
<keyword evidence="11" id="KW-1185">Reference proteome</keyword>
<dbReference type="PANTHER" id="PTHR43806:SF11">
    <property type="entry name" value="CEREVISIN-RELATED"/>
    <property type="match status" value="1"/>
</dbReference>
<evidence type="ECO:0000256" key="8">
    <source>
        <dbReference type="SAM" id="MobiDB-lite"/>
    </source>
</evidence>
<evidence type="ECO:0000256" key="2">
    <source>
        <dbReference type="ARBA" id="ARBA00022670"/>
    </source>
</evidence>
<accession>A0ABD5RCB4</accession>
<evidence type="ECO:0000259" key="9">
    <source>
        <dbReference type="PROSITE" id="PS50853"/>
    </source>
</evidence>
<organism evidence="10 11">
    <name type="scientific">Salinirubrum litoreum</name>
    <dbReference type="NCBI Taxonomy" id="1126234"/>
    <lineage>
        <taxon>Archaea</taxon>
        <taxon>Methanobacteriati</taxon>
        <taxon>Methanobacteriota</taxon>
        <taxon>Stenosarchaea group</taxon>
        <taxon>Halobacteria</taxon>
        <taxon>Halobacteriales</taxon>
        <taxon>Haloferacaceae</taxon>
        <taxon>Salinirubrum</taxon>
    </lineage>
</organism>
<feature type="domain" description="Fibronectin type-III" evidence="9">
    <location>
        <begin position="584"/>
        <end position="680"/>
    </location>
</feature>
<dbReference type="Gene3D" id="3.40.50.200">
    <property type="entry name" value="Peptidase S8/S53 domain"/>
    <property type="match status" value="1"/>
</dbReference>
<keyword evidence="4 6" id="KW-0378">Hydrolase</keyword>
<dbReference type="PROSITE" id="PS00137">
    <property type="entry name" value="SUBTILASE_HIS"/>
    <property type="match status" value="1"/>
</dbReference>
<dbReference type="InterPro" id="IPR022398">
    <property type="entry name" value="Peptidase_S8_His-AS"/>
</dbReference>
<dbReference type="InterPro" id="IPR034202">
    <property type="entry name" value="Subtilisin_Carlsberg-like"/>
</dbReference>
<dbReference type="SUPFAM" id="SSF49265">
    <property type="entry name" value="Fibronectin type III"/>
    <property type="match status" value="3"/>
</dbReference>
<dbReference type="PROSITE" id="PS51318">
    <property type="entry name" value="TAT"/>
    <property type="match status" value="1"/>
</dbReference>
<comment type="caution">
    <text evidence="10">The sequence shown here is derived from an EMBL/GenBank/DDBJ whole genome shotgun (WGS) entry which is preliminary data.</text>
</comment>
<dbReference type="RefSeq" id="WP_264474996.1">
    <property type="nucleotide sequence ID" value="NZ_JAJCVJ010000002.1"/>
</dbReference>
<dbReference type="GO" id="GO:0046872">
    <property type="term" value="F:metal ion binding"/>
    <property type="evidence" value="ECO:0007669"/>
    <property type="project" value="UniProtKB-KW"/>
</dbReference>
<dbReference type="InterPro" id="IPR036116">
    <property type="entry name" value="FN3_sf"/>
</dbReference>
<dbReference type="PANTHER" id="PTHR43806">
    <property type="entry name" value="PEPTIDASE S8"/>
    <property type="match status" value="1"/>
</dbReference>
<keyword evidence="3" id="KW-0479">Metal-binding</keyword>
<feature type="region of interest" description="Disordered" evidence="8">
    <location>
        <begin position="761"/>
        <end position="790"/>
    </location>
</feature>
<dbReference type="PROSITE" id="PS00136">
    <property type="entry name" value="SUBTILASE_ASP"/>
    <property type="match status" value="1"/>
</dbReference>
<feature type="active site" description="Charge relay system" evidence="6">
    <location>
        <position position="321"/>
    </location>
</feature>
<dbReference type="SMART" id="SM00060">
    <property type="entry name" value="FN3"/>
    <property type="match status" value="4"/>
</dbReference>
<name>A0ABD5RCB4_9EURY</name>
<dbReference type="InterPro" id="IPR015500">
    <property type="entry name" value="Peptidase_S8_subtilisin-rel"/>
</dbReference>
<evidence type="ECO:0000256" key="3">
    <source>
        <dbReference type="ARBA" id="ARBA00022723"/>
    </source>
</evidence>
<dbReference type="PROSITE" id="PS00138">
    <property type="entry name" value="SUBTILASE_SER"/>
    <property type="match status" value="1"/>
</dbReference>
<dbReference type="InterPro" id="IPR023827">
    <property type="entry name" value="Peptidase_S8_Asp-AS"/>
</dbReference>
<dbReference type="GO" id="GO:0006508">
    <property type="term" value="P:proteolysis"/>
    <property type="evidence" value="ECO:0007669"/>
    <property type="project" value="UniProtKB-KW"/>
</dbReference>
<dbReference type="PROSITE" id="PS50853">
    <property type="entry name" value="FN3"/>
    <property type="match status" value="3"/>
</dbReference>
<evidence type="ECO:0000256" key="7">
    <source>
        <dbReference type="RuleBase" id="RU003355"/>
    </source>
</evidence>
<protein>
    <submittedName>
        <fullName evidence="10">S8 family serine peptidase</fullName>
    </submittedName>
</protein>